<reference evidence="2" key="1">
    <citation type="submission" date="2021-10" db="EMBL/GenBank/DDBJ databases">
        <authorList>
            <person name="Dean J.D."/>
            <person name="Kim M.K."/>
            <person name="Newey C.N."/>
            <person name="Stoker T.S."/>
            <person name="Thompson D.W."/>
            <person name="Grose J.H."/>
        </authorList>
    </citation>
    <scope>NUCLEOTIDE SEQUENCE</scope>
    <source>
        <strain evidence="2">BT635</strain>
    </source>
</reference>
<evidence type="ECO:0000313" key="2">
    <source>
        <dbReference type="EMBL" id="MCB2380489.1"/>
    </source>
</evidence>
<dbReference type="SUPFAM" id="SSF53098">
    <property type="entry name" value="Ribonuclease H-like"/>
    <property type="match status" value="1"/>
</dbReference>
<keyword evidence="3" id="KW-1185">Reference proteome</keyword>
<accession>A0ABS8AKB8</accession>
<dbReference type="Pfam" id="PF00929">
    <property type="entry name" value="RNase_T"/>
    <property type="match status" value="1"/>
</dbReference>
<feature type="domain" description="Exonuclease" evidence="1">
    <location>
        <begin position="7"/>
        <end position="173"/>
    </location>
</feature>
<dbReference type="SMART" id="SM00479">
    <property type="entry name" value="EXOIII"/>
    <property type="match status" value="1"/>
</dbReference>
<dbReference type="Gene3D" id="3.30.420.10">
    <property type="entry name" value="Ribonuclease H-like superfamily/Ribonuclease H"/>
    <property type="match status" value="1"/>
</dbReference>
<dbReference type="CDD" id="cd06127">
    <property type="entry name" value="DEDDh"/>
    <property type="match status" value="1"/>
</dbReference>
<protein>
    <submittedName>
        <fullName evidence="2">3'-5' exonuclease</fullName>
    </submittedName>
</protein>
<dbReference type="InterPro" id="IPR012337">
    <property type="entry name" value="RNaseH-like_sf"/>
</dbReference>
<dbReference type="InterPro" id="IPR036397">
    <property type="entry name" value="RNaseH_sf"/>
</dbReference>
<dbReference type="PANTHER" id="PTHR30231">
    <property type="entry name" value="DNA POLYMERASE III SUBUNIT EPSILON"/>
    <property type="match status" value="1"/>
</dbReference>
<keyword evidence="2" id="KW-0378">Hydrolase</keyword>
<dbReference type="PANTHER" id="PTHR30231:SF41">
    <property type="entry name" value="DNA POLYMERASE III SUBUNIT EPSILON"/>
    <property type="match status" value="1"/>
</dbReference>
<evidence type="ECO:0000313" key="3">
    <source>
        <dbReference type="Proteomes" id="UP001165297"/>
    </source>
</evidence>
<evidence type="ECO:0000259" key="1">
    <source>
        <dbReference type="SMART" id="SM00479"/>
    </source>
</evidence>
<sequence length="269" mass="29475">MLRLVRPLVVFDLETTGTDTVNDRIVEISILKIFADGTRETKTRRLNPGRPIPAAATAVHGISDADVAAEPTFKQIAKGLLVYLSGCDLCTFNGKRFDVPLLAEEFALVGVDFPSWDTSVIDVSDIYRILNPRTLGAAVTQYLGREHTQAHTAEADTAATFDLLEALAHGPLSHFLQTSDQVCADELFCPSGLSDFGDGVHHGRSRAIRIDPAAKMIRNAEGIIVWNFGKHFGQPVTQSDPGYITWIMGKDFAQTTKLTVRKVLDRLLV</sequence>
<organism evidence="2 3">
    <name type="scientific">Hymenobacter nitidus</name>
    <dbReference type="NCBI Taxonomy" id="2880929"/>
    <lineage>
        <taxon>Bacteria</taxon>
        <taxon>Pseudomonadati</taxon>
        <taxon>Bacteroidota</taxon>
        <taxon>Cytophagia</taxon>
        <taxon>Cytophagales</taxon>
        <taxon>Hymenobacteraceae</taxon>
        <taxon>Hymenobacter</taxon>
    </lineage>
</organism>
<comment type="caution">
    <text evidence="2">The sequence shown here is derived from an EMBL/GenBank/DDBJ whole genome shotgun (WGS) entry which is preliminary data.</text>
</comment>
<keyword evidence="2" id="KW-0269">Exonuclease</keyword>
<dbReference type="Proteomes" id="UP001165297">
    <property type="component" value="Unassembled WGS sequence"/>
</dbReference>
<dbReference type="RefSeq" id="WP_226190533.1">
    <property type="nucleotide sequence ID" value="NZ_JAJADQ010000018.1"/>
</dbReference>
<dbReference type="EMBL" id="JAJADQ010000018">
    <property type="protein sequence ID" value="MCB2380489.1"/>
    <property type="molecule type" value="Genomic_DNA"/>
</dbReference>
<name>A0ABS8AKB8_9BACT</name>
<dbReference type="GO" id="GO:0004527">
    <property type="term" value="F:exonuclease activity"/>
    <property type="evidence" value="ECO:0007669"/>
    <property type="project" value="UniProtKB-KW"/>
</dbReference>
<dbReference type="InterPro" id="IPR013520">
    <property type="entry name" value="Ribonucl_H"/>
</dbReference>
<proteinExistence type="predicted"/>
<keyword evidence="2" id="KW-0540">Nuclease</keyword>
<gene>
    <name evidence="2" type="ORF">LGH70_23045</name>
</gene>